<dbReference type="InterPro" id="IPR043168">
    <property type="entry name" value="DegV_C"/>
</dbReference>
<evidence type="ECO:0000313" key="4">
    <source>
        <dbReference type="EMBL" id="TDR36009.1"/>
    </source>
</evidence>
<evidence type="ECO:0000256" key="1">
    <source>
        <dbReference type="ARBA" id="ARBA00003238"/>
    </source>
</evidence>
<dbReference type="InterPro" id="IPR003797">
    <property type="entry name" value="DegV"/>
</dbReference>
<dbReference type="Pfam" id="PF02645">
    <property type="entry name" value="DegV"/>
    <property type="match status" value="1"/>
</dbReference>
<dbReference type="Proteomes" id="UP000294641">
    <property type="component" value="Unassembled WGS sequence"/>
</dbReference>
<name>A0A2U3AB40_9BACL</name>
<keyword evidence="6" id="KW-1185">Reference proteome</keyword>
<dbReference type="Proteomes" id="UP000254330">
    <property type="component" value="Unassembled WGS sequence"/>
</dbReference>
<evidence type="ECO:0000313" key="6">
    <source>
        <dbReference type="Proteomes" id="UP000294641"/>
    </source>
</evidence>
<reference evidence="4 6" key="2">
    <citation type="submission" date="2019-03" db="EMBL/GenBank/DDBJ databases">
        <title>Genomic Encyclopedia of Type Strains, Phase IV (KMG-IV): sequencing the most valuable type-strain genomes for metagenomic binning, comparative biology and taxonomic classification.</title>
        <authorList>
            <person name="Goeker M."/>
        </authorList>
    </citation>
    <scope>NUCLEOTIDE SEQUENCE [LARGE SCALE GENOMIC DNA]</scope>
    <source>
        <strain evidence="4 6">DSM 20580</strain>
    </source>
</reference>
<dbReference type="EMBL" id="UGNP01000001">
    <property type="protein sequence ID" value="STX09473.1"/>
    <property type="molecule type" value="Genomic_DNA"/>
</dbReference>
<gene>
    <name evidence="4" type="ORF">DFR61_1278</name>
    <name evidence="3" type="ORF">NCTC10597_01148</name>
</gene>
<dbReference type="Gene3D" id="3.30.1180.10">
    <property type="match status" value="1"/>
</dbReference>
<evidence type="ECO:0000256" key="2">
    <source>
        <dbReference type="ARBA" id="ARBA00023121"/>
    </source>
</evidence>
<keyword evidence="2" id="KW-0446">Lipid-binding</keyword>
<dbReference type="GO" id="GO:0008289">
    <property type="term" value="F:lipid binding"/>
    <property type="evidence" value="ECO:0007669"/>
    <property type="project" value="UniProtKB-KW"/>
</dbReference>
<dbReference type="PANTHER" id="PTHR33434:SF8">
    <property type="entry name" value="DEGV DOMAIN-CONTAINING PROTEIN SPR1019"/>
    <property type="match status" value="1"/>
</dbReference>
<sequence length="279" mass="30030">MGKIHIVTDSTSGISEAEVKALDIHIVPLTIQMDGKTYIDRIDVKPEAFLDQMATLKDLPKSSQPAVGVFEELFNELGKDGDEVLVITMTGGMSGTNKSAEAAAAISESKVTVVDSRFISYALSFQVIEAAKMAQAGKSMEEIVARLDHVRANTHLFVIIDTLENMVKGGRIGKATSLIGSLLNIKPIANLAGGEYNLVSKVRSYKSAVKYLSKQFNEDTAGKKVLGVGIEHANGLKMAEPLAEFIKENHSDELKFGFTSPIISTHTGSGAIGFSYYTE</sequence>
<organism evidence="3 5">
    <name type="scientific">Kurthia zopfii</name>
    <dbReference type="NCBI Taxonomy" id="1650"/>
    <lineage>
        <taxon>Bacteria</taxon>
        <taxon>Bacillati</taxon>
        <taxon>Bacillota</taxon>
        <taxon>Bacilli</taxon>
        <taxon>Bacillales</taxon>
        <taxon>Caryophanaceae</taxon>
        <taxon>Kurthia</taxon>
    </lineage>
</organism>
<accession>A0A2U3AB40</accession>
<dbReference type="RefSeq" id="WP_109350202.1">
    <property type="nucleotide sequence ID" value="NZ_BJUE01000021.1"/>
</dbReference>
<comment type="function">
    <text evidence="1">May bind long-chain fatty acids, such as palmitate, and may play a role in lipid transport or fatty acid metabolism.</text>
</comment>
<proteinExistence type="predicted"/>
<dbReference type="PANTHER" id="PTHR33434">
    <property type="entry name" value="DEGV DOMAIN-CONTAINING PROTEIN DR_1986-RELATED"/>
    <property type="match status" value="1"/>
</dbReference>
<dbReference type="PROSITE" id="PS51482">
    <property type="entry name" value="DEGV"/>
    <property type="match status" value="1"/>
</dbReference>
<dbReference type="NCBIfam" id="TIGR00762">
    <property type="entry name" value="DegV"/>
    <property type="match status" value="1"/>
</dbReference>
<reference evidence="3 5" key="1">
    <citation type="submission" date="2018-06" db="EMBL/GenBank/DDBJ databases">
        <authorList>
            <consortium name="Pathogen Informatics"/>
            <person name="Doyle S."/>
        </authorList>
    </citation>
    <scope>NUCLEOTIDE SEQUENCE [LARGE SCALE GENOMIC DNA]</scope>
    <source>
        <strain evidence="3 5">NCTC10597</strain>
    </source>
</reference>
<dbReference type="EMBL" id="SNZG01000027">
    <property type="protein sequence ID" value="TDR36009.1"/>
    <property type="molecule type" value="Genomic_DNA"/>
</dbReference>
<protein>
    <submittedName>
        <fullName evidence="3">DegV domain-containing protein SAV1425</fullName>
    </submittedName>
    <submittedName>
        <fullName evidence="4">DegV family protein with EDD domain</fullName>
    </submittedName>
</protein>
<dbReference type="SUPFAM" id="SSF82549">
    <property type="entry name" value="DAK1/DegV-like"/>
    <property type="match status" value="1"/>
</dbReference>
<evidence type="ECO:0000313" key="5">
    <source>
        <dbReference type="Proteomes" id="UP000254330"/>
    </source>
</evidence>
<dbReference type="Gene3D" id="3.40.50.10170">
    <property type="match status" value="1"/>
</dbReference>
<evidence type="ECO:0000313" key="3">
    <source>
        <dbReference type="EMBL" id="STX09473.1"/>
    </source>
</evidence>
<dbReference type="InterPro" id="IPR050270">
    <property type="entry name" value="DegV_domain_contain"/>
</dbReference>
<comment type="caution">
    <text evidence="3">The sequence shown here is derived from an EMBL/GenBank/DDBJ whole genome shotgun (WGS) entry which is preliminary data.</text>
</comment>
<dbReference type="OrthoDB" id="5429275at2"/>
<dbReference type="AlphaFoldDB" id="A0A2U3AB40"/>